<dbReference type="KEGG" id="vg:9887632"/>
<dbReference type="GeneID" id="9887632"/>
<dbReference type="InterPro" id="IPR013763">
    <property type="entry name" value="Cyclin-like_dom"/>
</dbReference>
<dbReference type="SMART" id="SM00385">
    <property type="entry name" value="CYCLIN"/>
    <property type="match status" value="2"/>
</dbReference>
<keyword evidence="4" id="KW-0648">Protein biosynthesis</keyword>
<dbReference type="PRINTS" id="PR00685">
    <property type="entry name" value="TIFACTORIIB"/>
</dbReference>
<dbReference type="Gene3D" id="1.10.472.170">
    <property type="match status" value="1"/>
</dbReference>
<evidence type="ECO:0000256" key="1">
    <source>
        <dbReference type="ARBA" id="ARBA00023015"/>
    </source>
</evidence>
<feature type="domain" description="Cyclin-like" evidence="3">
    <location>
        <begin position="235"/>
        <end position="316"/>
    </location>
</feature>
<evidence type="ECO:0000313" key="4">
    <source>
        <dbReference type="EMBL" id="ADO67263.1"/>
    </source>
</evidence>
<evidence type="ECO:0000259" key="3">
    <source>
        <dbReference type="SMART" id="SM00385"/>
    </source>
</evidence>
<dbReference type="GO" id="GO:0070897">
    <property type="term" value="P:transcription preinitiation complex assembly"/>
    <property type="evidence" value="ECO:0007669"/>
    <property type="project" value="InterPro"/>
</dbReference>
<accession>E3T500</accession>
<dbReference type="InterPro" id="IPR000812">
    <property type="entry name" value="TFIIB"/>
</dbReference>
<keyword evidence="4" id="KW-0396">Initiation factor</keyword>
<dbReference type="InterPro" id="IPR036915">
    <property type="entry name" value="Cyclin-like_sf"/>
</dbReference>
<keyword evidence="5" id="KW-1185">Reference proteome</keyword>
<gene>
    <name evidence="4" type="ORF">crov230</name>
</gene>
<organism evidence="4 5">
    <name type="scientific">Cafeteria roenbergensis virus (strain BV-PW1)</name>
    <name type="common">CroV</name>
    <dbReference type="NCBI Taxonomy" id="693272"/>
    <lineage>
        <taxon>Viruses</taxon>
        <taxon>Varidnaviria</taxon>
        <taxon>Bamfordvirae</taxon>
        <taxon>Nucleocytoviricota</taxon>
        <taxon>Megaviricetes</taxon>
        <taxon>Imitervirales</taxon>
        <taxon>Mimiviridae</taxon>
        <taxon>Aliimimivirinae</taxon>
        <taxon>Rheavirus</taxon>
        <taxon>Rheavirus sinusmexicani</taxon>
    </lineage>
</organism>
<dbReference type="GO" id="GO:0017025">
    <property type="term" value="F:TBP-class protein binding"/>
    <property type="evidence" value="ECO:0007669"/>
    <property type="project" value="InterPro"/>
</dbReference>
<feature type="domain" description="Cyclin-like" evidence="3">
    <location>
        <begin position="125"/>
        <end position="217"/>
    </location>
</feature>
<proteinExistence type="predicted"/>
<dbReference type="Proteomes" id="UP000029781">
    <property type="component" value="Segment"/>
</dbReference>
<dbReference type="RefSeq" id="YP_003969862.1">
    <property type="nucleotide sequence ID" value="NC_014637.1"/>
</dbReference>
<keyword evidence="2" id="KW-0804">Transcription</keyword>
<dbReference type="PANTHER" id="PTHR11618">
    <property type="entry name" value="TRANSCRIPTION INITIATION FACTOR IIB-RELATED"/>
    <property type="match status" value="1"/>
</dbReference>
<organismHost>
    <name type="scientific">Cafeteria roenbergensis</name>
    <name type="common">Marine flagellate</name>
    <dbReference type="NCBI Taxonomy" id="33653"/>
</organismHost>
<evidence type="ECO:0000256" key="2">
    <source>
        <dbReference type="ARBA" id="ARBA00023163"/>
    </source>
</evidence>
<dbReference type="GO" id="GO:0097550">
    <property type="term" value="C:transcription preinitiation complex"/>
    <property type="evidence" value="ECO:0007669"/>
    <property type="project" value="TreeGrafter"/>
</dbReference>
<evidence type="ECO:0000313" key="5">
    <source>
        <dbReference type="Proteomes" id="UP000029781"/>
    </source>
</evidence>
<protein>
    <submittedName>
        <fullName evidence="4">Putative transcription initiation factor TFIIB</fullName>
    </submittedName>
</protein>
<dbReference type="EMBL" id="GU244497">
    <property type="protein sequence ID" value="ADO67263.1"/>
    <property type="molecule type" value="Genomic_DNA"/>
</dbReference>
<reference evidence="4 5" key="1">
    <citation type="journal article" date="2010" name="Proc. Natl. Acad. Sci. U.S.A.">
        <title>Giant virus with a remarkable complement of genes infects marine zooplankton.</title>
        <authorList>
            <person name="Fischer M.G."/>
            <person name="Allen M.J."/>
            <person name="Wilson W.H."/>
            <person name="Suttle C.A."/>
        </authorList>
    </citation>
    <scope>NUCLEOTIDE SEQUENCE [LARGE SCALE GENOMIC DNA]</scope>
    <source>
        <strain evidence="4 5">BV-PW1</strain>
    </source>
</reference>
<dbReference type="Pfam" id="PF00382">
    <property type="entry name" value="TFIIB"/>
    <property type="match status" value="2"/>
</dbReference>
<dbReference type="SUPFAM" id="SSF47954">
    <property type="entry name" value="Cyclin-like"/>
    <property type="match status" value="2"/>
</dbReference>
<name>E3T500_CROVB</name>
<keyword evidence="1" id="KW-0805">Transcription regulation</keyword>
<dbReference type="InterPro" id="IPR013150">
    <property type="entry name" value="TFIIB_cyclin"/>
</dbReference>
<dbReference type="OrthoDB" id="6587at10239"/>
<dbReference type="CDD" id="cd00043">
    <property type="entry name" value="CYCLIN_SF"/>
    <property type="match status" value="1"/>
</dbReference>
<sequence length="378" mass="43210">MDKYLNLTDDQIDGLLFNMSSDSKKTVSEANQDKCNFCNTSNFDNIDNKLICNDCGSVIREILNSNAQFEDSNKGGSSYGCPSSFFFPQSALGCKVKSRVFSKIANLQRQGQMPYKEKSLMDVVDSIQDKCNKYKITQKIIDTAKILYKHISECKHSKGKRKGKSIIMRCINRRSLIAACVYYACKLENIPRSPKEISDIYDLEVKHVNRGCRKFLDYVDITTYFNKIKACQSSNFIARYSNELNLANDVLESAQEICENIHKLDIASNHEPPSVAAASILLICNYLKKDVYKKNISNIFGISDVTISKTYRRIFPYHKIIMDNEITKYISNKVANYERPDVPINLENIIIPSEELIKKTPLKGKKERKKKISMKVEL</sequence>
<dbReference type="PANTHER" id="PTHR11618:SF13">
    <property type="entry name" value="TRANSCRIPTION INITIATION FACTOR IIB"/>
    <property type="match status" value="1"/>
</dbReference>
<dbReference type="Gene3D" id="1.10.472.10">
    <property type="entry name" value="Cyclin-like"/>
    <property type="match status" value="1"/>
</dbReference>